<dbReference type="RefSeq" id="XP_007673373.1">
    <property type="nucleotide sequence ID" value="XM_007675183.1"/>
</dbReference>
<keyword evidence="2" id="KW-1185">Reference proteome</keyword>
<dbReference type="KEGG" id="bcom:BAUCODRAFT_354125"/>
<organism evidence="1 2">
    <name type="scientific">Baudoinia panamericana (strain UAMH 10762)</name>
    <name type="common">Angels' share fungus</name>
    <name type="synonym">Baudoinia compniacensis (strain UAMH 10762)</name>
    <dbReference type="NCBI Taxonomy" id="717646"/>
    <lineage>
        <taxon>Eukaryota</taxon>
        <taxon>Fungi</taxon>
        <taxon>Dikarya</taxon>
        <taxon>Ascomycota</taxon>
        <taxon>Pezizomycotina</taxon>
        <taxon>Dothideomycetes</taxon>
        <taxon>Dothideomycetidae</taxon>
        <taxon>Mycosphaerellales</taxon>
        <taxon>Teratosphaeriaceae</taxon>
        <taxon>Baudoinia</taxon>
    </lineage>
</organism>
<protein>
    <submittedName>
        <fullName evidence="1">Uncharacterized protein</fullName>
    </submittedName>
</protein>
<sequence>MREESKAIAAVIVVSLLVREEQLCMYTICATRLRRALSWYLKAQFAFRRLCLGRHIGTNSVVFGLFQWTFWPQSPLLVCHVPI</sequence>
<accession>M2MSN5</accession>
<evidence type="ECO:0000313" key="2">
    <source>
        <dbReference type="Proteomes" id="UP000011761"/>
    </source>
</evidence>
<evidence type="ECO:0000313" key="1">
    <source>
        <dbReference type="EMBL" id="EMC99891.1"/>
    </source>
</evidence>
<dbReference type="EMBL" id="KB445551">
    <property type="protein sequence ID" value="EMC99891.1"/>
    <property type="molecule type" value="Genomic_DNA"/>
</dbReference>
<name>M2MSN5_BAUPA</name>
<proteinExistence type="predicted"/>
<dbReference type="HOGENOM" id="CLU_2542229_0_0_1"/>
<gene>
    <name evidence="1" type="ORF">BAUCODRAFT_354125</name>
</gene>
<dbReference type="AlphaFoldDB" id="M2MSN5"/>
<reference evidence="1 2" key="1">
    <citation type="journal article" date="2012" name="PLoS Pathog.">
        <title>Diverse lifestyles and strategies of plant pathogenesis encoded in the genomes of eighteen Dothideomycetes fungi.</title>
        <authorList>
            <person name="Ohm R.A."/>
            <person name="Feau N."/>
            <person name="Henrissat B."/>
            <person name="Schoch C.L."/>
            <person name="Horwitz B.A."/>
            <person name="Barry K.W."/>
            <person name="Condon B.J."/>
            <person name="Copeland A.C."/>
            <person name="Dhillon B."/>
            <person name="Glaser F."/>
            <person name="Hesse C.N."/>
            <person name="Kosti I."/>
            <person name="LaButti K."/>
            <person name="Lindquist E.A."/>
            <person name="Lucas S."/>
            <person name="Salamov A.A."/>
            <person name="Bradshaw R.E."/>
            <person name="Ciuffetti L."/>
            <person name="Hamelin R.C."/>
            <person name="Kema G.H.J."/>
            <person name="Lawrence C."/>
            <person name="Scott J.A."/>
            <person name="Spatafora J.W."/>
            <person name="Turgeon B.G."/>
            <person name="de Wit P.J.G.M."/>
            <person name="Zhong S."/>
            <person name="Goodwin S.B."/>
            <person name="Grigoriev I.V."/>
        </authorList>
    </citation>
    <scope>NUCLEOTIDE SEQUENCE [LARGE SCALE GENOMIC DNA]</scope>
    <source>
        <strain evidence="1 2">UAMH 10762</strain>
    </source>
</reference>
<dbReference type="Proteomes" id="UP000011761">
    <property type="component" value="Unassembled WGS sequence"/>
</dbReference>
<dbReference type="GeneID" id="19112687"/>